<keyword evidence="2" id="KW-1185">Reference proteome</keyword>
<sequence length="89" mass="9625">MSLPFRQAQSGLGAFLLLSLPFWQSRLTKAGMQPALVVEPAFSAGSERVGCFFAFEPAILAGSKRVRRFFAFEAASDFSEAAMFPDGVS</sequence>
<reference evidence="2" key="1">
    <citation type="submission" date="2016-07" db="EMBL/GenBank/DDBJ databases">
        <authorList>
            <person name="Florea S."/>
            <person name="Webb J.S."/>
            <person name="Jaromczyk J."/>
            <person name="Schardl C.L."/>
        </authorList>
    </citation>
    <scope>NUCLEOTIDE SEQUENCE [LARGE SCALE GENOMIC DNA]</scope>
    <source>
        <strain evidence="2">CY1</strain>
    </source>
</reference>
<dbReference type="AlphaFoldDB" id="A0A1V4HGZ7"/>
<name>A0A1V4HGZ7_9BACL</name>
<dbReference type="EMBL" id="MBTG01000021">
    <property type="protein sequence ID" value="OPH54637.1"/>
    <property type="molecule type" value="Genomic_DNA"/>
</dbReference>
<organism evidence="1 2">
    <name type="scientific">Paenibacillus ferrarius</name>
    <dbReference type="NCBI Taxonomy" id="1469647"/>
    <lineage>
        <taxon>Bacteria</taxon>
        <taxon>Bacillati</taxon>
        <taxon>Bacillota</taxon>
        <taxon>Bacilli</taxon>
        <taxon>Bacillales</taxon>
        <taxon>Paenibacillaceae</taxon>
        <taxon>Paenibacillus</taxon>
    </lineage>
</organism>
<proteinExistence type="predicted"/>
<protein>
    <submittedName>
        <fullName evidence="1">Uncharacterized protein</fullName>
    </submittedName>
</protein>
<evidence type="ECO:0000313" key="2">
    <source>
        <dbReference type="Proteomes" id="UP000190626"/>
    </source>
</evidence>
<accession>A0A1V4HGZ7</accession>
<gene>
    <name evidence="1" type="ORF">BC351_30940</name>
</gene>
<evidence type="ECO:0000313" key="1">
    <source>
        <dbReference type="EMBL" id="OPH54637.1"/>
    </source>
</evidence>
<comment type="caution">
    <text evidence="1">The sequence shown here is derived from an EMBL/GenBank/DDBJ whole genome shotgun (WGS) entry which is preliminary data.</text>
</comment>
<dbReference type="Proteomes" id="UP000190626">
    <property type="component" value="Unassembled WGS sequence"/>
</dbReference>